<keyword evidence="5" id="KW-1185">Reference proteome</keyword>
<evidence type="ECO:0000313" key="5">
    <source>
        <dbReference type="Proteomes" id="UP000233837"/>
    </source>
</evidence>
<dbReference type="Pfam" id="PF25597">
    <property type="entry name" value="SH3_retrovirus"/>
    <property type="match status" value="1"/>
</dbReference>
<organism evidence="4 5">
    <name type="scientific">Dendrobium catenatum</name>
    <dbReference type="NCBI Taxonomy" id="906689"/>
    <lineage>
        <taxon>Eukaryota</taxon>
        <taxon>Viridiplantae</taxon>
        <taxon>Streptophyta</taxon>
        <taxon>Embryophyta</taxon>
        <taxon>Tracheophyta</taxon>
        <taxon>Spermatophyta</taxon>
        <taxon>Magnoliopsida</taxon>
        <taxon>Liliopsida</taxon>
        <taxon>Asparagales</taxon>
        <taxon>Orchidaceae</taxon>
        <taxon>Epidendroideae</taxon>
        <taxon>Malaxideae</taxon>
        <taxon>Dendrobiinae</taxon>
        <taxon>Dendrobium</taxon>
    </lineage>
</organism>
<dbReference type="GO" id="GO:0015074">
    <property type="term" value="P:DNA integration"/>
    <property type="evidence" value="ECO:0007669"/>
    <property type="project" value="InterPro"/>
</dbReference>
<reference evidence="4 5" key="1">
    <citation type="journal article" date="2016" name="Sci. Rep.">
        <title>The Dendrobium catenatum Lindl. genome sequence provides insights into polysaccharide synthase, floral development and adaptive evolution.</title>
        <authorList>
            <person name="Zhang G.Q."/>
            <person name="Xu Q."/>
            <person name="Bian C."/>
            <person name="Tsai W.C."/>
            <person name="Yeh C.M."/>
            <person name="Liu K.W."/>
            <person name="Yoshida K."/>
            <person name="Zhang L.S."/>
            <person name="Chang S.B."/>
            <person name="Chen F."/>
            <person name="Shi Y."/>
            <person name="Su Y.Y."/>
            <person name="Zhang Y.Q."/>
            <person name="Chen L.J."/>
            <person name="Yin Y."/>
            <person name="Lin M."/>
            <person name="Huang H."/>
            <person name="Deng H."/>
            <person name="Wang Z.W."/>
            <person name="Zhu S.L."/>
            <person name="Zhao X."/>
            <person name="Deng C."/>
            <person name="Niu S.C."/>
            <person name="Huang J."/>
            <person name="Wang M."/>
            <person name="Liu G.H."/>
            <person name="Yang H.J."/>
            <person name="Xiao X.J."/>
            <person name="Hsiao Y.Y."/>
            <person name="Wu W.L."/>
            <person name="Chen Y.Y."/>
            <person name="Mitsuda N."/>
            <person name="Ohme-Takagi M."/>
            <person name="Luo Y.B."/>
            <person name="Van de Peer Y."/>
            <person name="Liu Z.J."/>
        </authorList>
    </citation>
    <scope>NUCLEOTIDE SEQUENCE [LARGE SCALE GENOMIC DNA]</scope>
    <source>
        <tissue evidence="4">The whole plant</tissue>
    </source>
</reference>
<keyword evidence="1" id="KW-0645">Protease</keyword>
<dbReference type="SUPFAM" id="SSF53098">
    <property type="entry name" value="Ribonuclease H-like"/>
    <property type="match status" value="1"/>
</dbReference>
<dbReference type="InterPro" id="IPR001584">
    <property type="entry name" value="Integrase_cat-core"/>
</dbReference>
<protein>
    <submittedName>
        <fullName evidence="4">Retrovirus-related Pol polyprotein from transposon TNT 1-94</fullName>
    </submittedName>
</protein>
<evidence type="ECO:0000256" key="1">
    <source>
        <dbReference type="ARBA" id="ARBA00022670"/>
    </source>
</evidence>
<dbReference type="AlphaFoldDB" id="A0A2I0VJ09"/>
<dbReference type="InterPro" id="IPR012337">
    <property type="entry name" value="RNaseH-like_sf"/>
</dbReference>
<dbReference type="InterPro" id="IPR054722">
    <property type="entry name" value="PolX-like_BBD"/>
</dbReference>
<feature type="compositionally biased region" description="Low complexity" evidence="2">
    <location>
        <begin position="469"/>
        <end position="497"/>
    </location>
</feature>
<evidence type="ECO:0000313" key="4">
    <source>
        <dbReference type="EMBL" id="PKU63353.1"/>
    </source>
</evidence>
<feature type="compositionally biased region" description="Polar residues" evidence="2">
    <location>
        <begin position="498"/>
        <end position="511"/>
    </location>
</feature>
<dbReference type="Pfam" id="PF00665">
    <property type="entry name" value="rve"/>
    <property type="match status" value="1"/>
</dbReference>
<dbReference type="Gene3D" id="3.30.420.10">
    <property type="entry name" value="Ribonuclease H-like superfamily/Ribonuclease H"/>
    <property type="match status" value="1"/>
</dbReference>
<name>A0A2I0VJ09_9ASPA</name>
<gene>
    <name evidence="4" type="ORF">MA16_Dca024979</name>
</gene>
<reference evidence="4 5" key="2">
    <citation type="journal article" date="2017" name="Nature">
        <title>The Apostasia genome and the evolution of orchids.</title>
        <authorList>
            <person name="Zhang G.Q."/>
            <person name="Liu K.W."/>
            <person name="Li Z."/>
            <person name="Lohaus R."/>
            <person name="Hsiao Y.Y."/>
            <person name="Niu S.C."/>
            <person name="Wang J.Y."/>
            <person name="Lin Y.C."/>
            <person name="Xu Q."/>
            <person name="Chen L.J."/>
            <person name="Yoshida K."/>
            <person name="Fujiwara S."/>
            <person name="Wang Z.W."/>
            <person name="Zhang Y.Q."/>
            <person name="Mitsuda N."/>
            <person name="Wang M."/>
            <person name="Liu G.H."/>
            <person name="Pecoraro L."/>
            <person name="Huang H.X."/>
            <person name="Xiao X.J."/>
            <person name="Lin M."/>
            <person name="Wu X.Y."/>
            <person name="Wu W.L."/>
            <person name="Chen Y.Y."/>
            <person name="Chang S.B."/>
            <person name="Sakamoto S."/>
            <person name="Ohme-Takagi M."/>
            <person name="Yagi M."/>
            <person name="Zeng S.J."/>
            <person name="Shen C.Y."/>
            <person name="Yeh C.M."/>
            <person name="Luo Y.B."/>
            <person name="Tsai W.C."/>
            <person name="Van de Peer Y."/>
            <person name="Liu Z.J."/>
        </authorList>
    </citation>
    <scope>NUCLEOTIDE SEQUENCE [LARGE SCALE GENOMIC DNA]</scope>
    <source>
        <tissue evidence="4">The whole plant</tissue>
    </source>
</reference>
<dbReference type="GO" id="GO:0003676">
    <property type="term" value="F:nucleic acid binding"/>
    <property type="evidence" value="ECO:0007669"/>
    <property type="project" value="InterPro"/>
</dbReference>
<feature type="domain" description="Integrase catalytic" evidence="3">
    <location>
        <begin position="188"/>
        <end position="365"/>
    </location>
</feature>
<dbReference type="Pfam" id="PF13976">
    <property type="entry name" value="gag_pre-integrs"/>
    <property type="match status" value="1"/>
</dbReference>
<dbReference type="InterPro" id="IPR036397">
    <property type="entry name" value="RNaseH_sf"/>
</dbReference>
<accession>A0A2I0VJ09</accession>
<dbReference type="Pfam" id="PF22936">
    <property type="entry name" value="Pol_BBD"/>
    <property type="match status" value="1"/>
</dbReference>
<dbReference type="GO" id="GO:0006508">
    <property type="term" value="P:proteolysis"/>
    <property type="evidence" value="ECO:0007669"/>
    <property type="project" value="UniProtKB-KW"/>
</dbReference>
<dbReference type="EMBL" id="KZ503500">
    <property type="protein sequence ID" value="PKU63353.1"/>
    <property type="molecule type" value="Genomic_DNA"/>
</dbReference>
<dbReference type="PANTHER" id="PTHR42648">
    <property type="entry name" value="TRANSPOSASE, PUTATIVE-RELATED"/>
    <property type="match status" value="1"/>
</dbReference>
<dbReference type="InterPro" id="IPR039537">
    <property type="entry name" value="Retrotran_Ty1/copia-like"/>
</dbReference>
<sequence length="573" mass="64482">MALFTPFDEGRTNEWFLNSGASSHLTADSNQLNSAEPYTGNSQVTIGNGRQLSISNTGNGLLPTPTGNLKLNHIHLVLNLSFNLMSVYQLTRDNVCTISFSSSGYQIKESRANRVLLQGSSHNGLYSIKPSKAPPSLALFSAQSVPDLCHNCLGHLHYRKLQMLTRLDPTICTSLHNKKCNTCNLAKSKRLPFTSSVFTTAITFELIHSDVWGPSSSASIHGHCYYVSFIDDHSHFCWVFPLNQKSEVIHKFIEFYYWVKCQFSKSIKIIRTDGGGEYVNHQFKQVCKSWGIIHQYTCPYTPAQNGIAERKHRHIIETTRSLLIQSQAPHELWIQALLTTIHIINIIPSSKLNNKTPYEILYNKTPTYSHPKTFGCLCYPWLRPYAKSKLSSLSTPCVFIGYAGTQKGYHCFDPITHKIYTSRHVVFNKNVFPYQTHTIPPQLPNSSTNICPLLLVPTNAMTKTPHTKPTQSSVSSPSSTQLQSFSLHSTSHSNSQSPATTSTSNPLILNPQNTNQITTQAESIINNFQNQSKHSIKTRYQTDHLKPKQILNLTHQIIHQDPTSYHQASKQKQ</sequence>
<evidence type="ECO:0000259" key="3">
    <source>
        <dbReference type="PROSITE" id="PS50994"/>
    </source>
</evidence>
<dbReference type="InterPro" id="IPR057670">
    <property type="entry name" value="SH3_retrovirus"/>
</dbReference>
<dbReference type="PROSITE" id="PS50994">
    <property type="entry name" value="INTEGRASE"/>
    <property type="match status" value="1"/>
</dbReference>
<evidence type="ECO:0000256" key="2">
    <source>
        <dbReference type="SAM" id="MobiDB-lite"/>
    </source>
</evidence>
<dbReference type="InterPro" id="IPR025724">
    <property type="entry name" value="GAG-pre-integrase_dom"/>
</dbReference>
<keyword evidence="1" id="KW-0378">Hydrolase</keyword>
<dbReference type="PANTHER" id="PTHR42648:SF26">
    <property type="entry name" value="INTEGRASE CATALYTIC DOMAIN-CONTAINING PROTEIN"/>
    <property type="match status" value="1"/>
</dbReference>
<dbReference type="Proteomes" id="UP000233837">
    <property type="component" value="Unassembled WGS sequence"/>
</dbReference>
<dbReference type="GO" id="GO:0008233">
    <property type="term" value="F:peptidase activity"/>
    <property type="evidence" value="ECO:0007669"/>
    <property type="project" value="UniProtKB-KW"/>
</dbReference>
<proteinExistence type="predicted"/>
<feature type="region of interest" description="Disordered" evidence="2">
    <location>
        <begin position="462"/>
        <end position="511"/>
    </location>
</feature>